<name>A0A7T0C130_9BACT</name>
<feature type="transmembrane region" description="Helical" evidence="1">
    <location>
        <begin position="20"/>
        <end position="39"/>
    </location>
</feature>
<organism evidence="2 3">
    <name type="scientific">Candidatus Nitrohelix vancouverensis</name>
    <dbReference type="NCBI Taxonomy" id="2705534"/>
    <lineage>
        <taxon>Bacteria</taxon>
        <taxon>Pseudomonadati</taxon>
        <taxon>Nitrospinota/Tectimicrobiota group</taxon>
        <taxon>Nitrospinota</taxon>
        <taxon>Nitrospinia</taxon>
        <taxon>Nitrospinales</taxon>
        <taxon>Nitrospinaceae</taxon>
        <taxon>Candidatus Nitrohelix</taxon>
    </lineage>
</organism>
<sequence>MKVGVIGPSLPEPIQLRNNPFVFILRLILFICLLSLLSCKDNSSPPLIMKANEEWIKGRNYSAIEMFKSVLNEETTGPVAEEALFRLGEIHHFSLGDSAQAIVYFKELQELNPKSVFAHESQRAIAEIMEYHFKDYDQAIIENQNLINQSQNPKQKANQQFRIAMIYYKMQNLEQSLAEHEDLIEEYPDSEVANESDFKILEILYGLGRCGEVENRYNRILKKNPDSKFTSEMEFVLASCLEEKGELETAYEKFKALEGRYPYPSLLQIKLEGVKKRIKKK</sequence>
<keyword evidence="1" id="KW-0812">Transmembrane</keyword>
<proteinExistence type="predicted"/>
<dbReference type="KEGG" id="nva:G3M78_03995"/>
<dbReference type="EMBL" id="CP048620">
    <property type="protein sequence ID" value="QPJ64601.1"/>
    <property type="molecule type" value="Genomic_DNA"/>
</dbReference>
<dbReference type="Proteomes" id="UP000594464">
    <property type="component" value="Chromosome"/>
</dbReference>
<evidence type="ECO:0000313" key="3">
    <source>
        <dbReference type="Proteomes" id="UP000594464"/>
    </source>
</evidence>
<keyword evidence="1" id="KW-0472">Membrane</keyword>
<gene>
    <name evidence="2" type="ORF">G3M78_03995</name>
</gene>
<accession>A0A7T0C130</accession>
<reference evidence="3" key="1">
    <citation type="submission" date="2020-02" db="EMBL/GenBank/DDBJ databases">
        <title>Genomic and physiological characterization of two novel Nitrospinaceae genera.</title>
        <authorList>
            <person name="Mueller A.J."/>
            <person name="Jung M.-Y."/>
            <person name="Strachan C.R."/>
            <person name="Herbold C.W."/>
            <person name="Kirkegaard R.H."/>
            <person name="Daims H."/>
        </authorList>
    </citation>
    <scope>NUCLEOTIDE SEQUENCE [LARGE SCALE GENOMIC DNA]</scope>
</reference>
<dbReference type="Gene3D" id="1.25.40.10">
    <property type="entry name" value="Tetratricopeptide repeat domain"/>
    <property type="match status" value="2"/>
</dbReference>
<dbReference type="AlphaFoldDB" id="A0A7T0C130"/>
<dbReference type="InterPro" id="IPR019734">
    <property type="entry name" value="TPR_rpt"/>
</dbReference>
<keyword evidence="1" id="KW-1133">Transmembrane helix</keyword>
<dbReference type="SMART" id="SM00028">
    <property type="entry name" value="TPR"/>
    <property type="match status" value="2"/>
</dbReference>
<dbReference type="Pfam" id="PF13174">
    <property type="entry name" value="TPR_6"/>
    <property type="match status" value="2"/>
</dbReference>
<protein>
    <submittedName>
        <fullName evidence="2">Tetratricopeptide repeat protein</fullName>
    </submittedName>
</protein>
<dbReference type="SUPFAM" id="SSF48452">
    <property type="entry name" value="TPR-like"/>
    <property type="match status" value="1"/>
</dbReference>
<evidence type="ECO:0000256" key="1">
    <source>
        <dbReference type="SAM" id="Phobius"/>
    </source>
</evidence>
<dbReference type="InterPro" id="IPR011990">
    <property type="entry name" value="TPR-like_helical_dom_sf"/>
</dbReference>
<evidence type="ECO:0000313" key="2">
    <source>
        <dbReference type="EMBL" id="QPJ64601.1"/>
    </source>
</evidence>